<dbReference type="InterPro" id="IPR041698">
    <property type="entry name" value="Methyltransf_25"/>
</dbReference>
<dbReference type="SUPFAM" id="SSF53335">
    <property type="entry name" value="S-adenosyl-L-methionine-dependent methyltransferases"/>
    <property type="match status" value="1"/>
</dbReference>
<comment type="caution">
    <text evidence="2">The sequence shown here is derived from an EMBL/GenBank/DDBJ whole genome shotgun (WGS) entry which is preliminary data.</text>
</comment>
<reference evidence="2" key="1">
    <citation type="journal article" date="2014" name="Int. J. Syst. Evol. Microbiol.">
        <title>Complete genome sequence of Corynebacterium casei LMG S-19264T (=DSM 44701T), isolated from a smear-ripened cheese.</title>
        <authorList>
            <consortium name="US DOE Joint Genome Institute (JGI-PGF)"/>
            <person name="Walter F."/>
            <person name="Albersmeier A."/>
            <person name="Kalinowski J."/>
            <person name="Ruckert C."/>
        </authorList>
    </citation>
    <scope>NUCLEOTIDE SEQUENCE</scope>
    <source>
        <strain evidence="2">KCTC 42651</strain>
    </source>
</reference>
<organism evidence="2 3">
    <name type="scientific">Thalassobaculum fulvum</name>
    <dbReference type="NCBI Taxonomy" id="1633335"/>
    <lineage>
        <taxon>Bacteria</taxon>
        <taxon>Pseudomonadati</taxon>
        <taxon>Pseudomonadota</taxon>
        <taxon>Alphaproteobacteria</taxon>
        <taxon>Rhodospirillales</taxon>
        <taxon>Thalassobaculaceae</taxon>
        <taxon>Thalassobaculum</taxon>
    </lineage>
</organism>
<evidence type="ECO:0000259" key="1">
    <source>
        <dbReference type="Pfam" id="PF13649"/>
    </source>
</evidence>
<keyword evidence="3" id="KW-1185">Reference proteome</keyword>
<sequence length="207" mass="21862">MTGPTVEQAIADYDRAAADLAPRYAGLGAERFIKRHRDLLPAPPGPILDIGAGSGVHAVGLAELGYRVVAVEPSAGMRAEAVRLFPNAPVEWVDDRLPDLATVRARSARFGFILVNAVWMHVPPADRDRACAALAALAAPGAAVSMAVRQGPSPADRPMHDCDPDVISAEMARHGFEEIARSTHSADLGTPGVTFVRLNFRFAAPAA</sequence>
<dbReference type="EMBL" id="BMZS01000003">
    <property type="protein sequence ID" value="GHD46943.1"/>
    <property type="molecule type" value="Genomic_DNA"/>
</dbReference>
<dbReference type="Pfam" id="PF13649">
    <property type="entry name" value="Methyltransf_25"/>
    <property type="match status" value="1"/>
</dbReference>
<name>A0A919CNU9_9PROT</name>
<gene>
    <name evidence="2" type="ORF">GCM10017083_16670</name>
</gene>
<dbReference type="AlphaFoldDB" id="A0A919CNU9"/>
<protein>
    <recommendedName>
        <fullName evidence="1">Methyltransferase domain-containing protein</fullName>
    </recommendedName>
</protein>
<dbReference type="Gene3D" id="3.40.50.150">
    <property type="entry name" value="Vaccinia Virus protein VP39"/>
    <property type="match status" value="1"/>
</dbReference>
<dbReference type="Proteomes" id="UP000630353">
    <property type="component" value="Unassembled WGS sequence"/>
</dbReference>
<evidence type="ECO:0000313" key="3">
    <source>
        <dbReference type="Proteomes" id="UP000630353"/>
    </source>
</evidence>
<accession>A0A919CNU9</accession>
<evidence type="ECO:0000313" key="2">
    <source>
        <dbReference type="EMBL" id="GHD46943.1"/>
    </source>
</evidence>
<reference evidence="2" key="2">
    <citation type="submission" date="2020-09" db="EMBL/GenBank/DDBJ databases">
        <authorList>
            <person name="Sun Q."/>
            <person name="Kim S."/>
        </authorList>
    </citation>
    <scope>NUCLEOTIDE SEQUENCE</scope>
    <source>
        <strain evidence="2">KCTC 42651</strain>
    </source>
</reference>
<dbReference type="RefSeq" id="WP_189988478.1">
    <property type="nucleotide sequence ID" value="NZ_BMZS01000003.1"/>
</dbReference>
<feature type="domain" description="Methyltransferase" evidence="1">
    <location>
        <begin position="47"/>
        <end position="141"/>
    </location>
</feature>
<dbReference type="InterPro" id="IPR029063">
    <property type="entry name" value="SAM-dependent_MTases_sf"/>
</dbReference>
<dbReference type="CDD" id="cd02440">
    <property type="entry name" value="AdoMet_MTases"/>
    <property type="match status" value="1"/>
</dbReference>
<proteinExistence type="predicted"/>